<organism evidence="1">
    <name type="scientific">Opuntia streptacantha</name>
    <name type="common">Prickly pear cactus</name>
    <name type="synonym">Opuntia cardona</name>
    <dbReference type="NCBI Taxonomy" id="393608"/>
    <lineage>
        <taxon>Eukaryota</taxon>
        <taxon>Viridiplantae</taxon>
        <taxon>Streptophyta</taxon>
        <taxon>Embryophyta</taxon>
        <taxon>Tracheophyta</taxon>
        <taxon>Spermatophyta</taxon>
        <taxon>Magnoliopsida</taxon>
        <taxon>eudicotyledons</taxon>
        <taxon>Gunneridae</taxon>
        <taxon>Pentapetalae</taxon>
        <taxon>Caryophyllales</taxon>
        <taxon>Cactineae</taxon>
        <taxon>Cactaceae</taxon>
        <taxon>Opuntioideae</taxon>
        <taxon>Opuntia</taxon>
    </lineage>
</organism>
<accession>A0A7C9D6J8</accession>
<sequence length="140" mass="15897">MNLIILPQHEGQLIHQGRCTRIQCSPANEKQRREGHFVQQETEGYCLHYPQCPELTLPCDLKLECLRNTSHPVVSPKVQASCLSNPLLYIYVLPQAISPMVPSHCSLQWTKSRGQNYHAQLSLQQAGYLSQRQQDEGDSS</sequence>
<name>A0A7C9D6J8_OPUST</name>
<dbReference type="EMBL" id="GISG01092715">
    <property type="protein sequence ID" value="MBA4634846.1"/>
    <property type="molecule type" value="Transcribed_RNA"/>
</dbReference>
<dbReference type="AlphaFoldDB" id="A0A7C9D6J8"/>
<protein>
    <submittedName>
        <fullName evidence="1">Uncharacterized protein</fullName>
    </submittedName>
</protein>
<reference evidence="1" key="1">
    <citation type="journal article" date="2013" name="J. Plant Res.">
        <title>Effect of fungi and light on seed germination of three Opuntia species from semiarid lands of central Mexico.</title>
        <authorList>
            <person name="Delgado-Sanchez P."/>
            <person name="Jimenez-Bremont J.F."/>
            <person name="Guerrero-Gonzalez Mde L."/>
            <person name="Flores J."/>
        </authorList>
    </citation>
    <scope>NUCLEOTIDE SEQUENCE</scope>
    <source>
        <tissue evidence="1">Cladode</tissue>
    </source>
</reference>
<evidence type="ECO:0000313" key="1">
    <source>
        <dbReference type="EMBL" id="MBA4634846.1"/>
    </source>
</evidence>
<proteinExistence type="predicted"/>
<reference evidence="1" key="2">
    <citation type="submission" date="2020-07" db="EMBL/GenBank/DDBJ databases">
        <authorList>
            <person name="Vera ALvarez R."/>
            <person name="Arias-Moreno D.M."/>
            <person name="Jimenez-Jacinto V."/>
            <person name="Jimenez-Bremont J.F."/>
            <person name="Swaminathan K."/>
            <person name="Moose S.P."/>
            <person name="Guerrero-Gonzalez M.L."/>
            <person name="Marino-Ramirez L."/>
            <person name="Landsman D."/>
            <person name="Rodriguez-Kessler M."/>
            <person name="Delgado-Sanchez P."/>
        </authorList>
    </citation>
    <scope>NUCLEOTIDE SEQUENCE</scope>
    <source>
        <tissue evidence="1">Cladode</tissue>
    </source>
</reference>